<dbReference type="AlphaFoldDB" id="A0A7D9E6T5"/>
<protein>
    <submittedName>
        <fullName evidence="2">Uncharacterized protein</fullName>
    </submittedName>
</protein>
<dbReference type="EMBL" id="CACRXK020004204">
    <property type="protein sequence ID" value="CAB4001903.1"/>
    <property type="molecule type" value="Genomic_DNA"/>
</dbReference>
<keyword evidence="3" id="KW-1185">Reference proteome</keyword>
<evidence type="ECO:0000313" key="2">
    <source>
        <dbReference type="EMBL" id="CAB4001903.1"/>
    </source>
</evidence>
<organism evidence="2 3">
    <name type="scientific">Paramuricea clavata</name>
    <name type="common">Red gorgonian</name>
    <name type="synonym">Violescent sea-whip</name>
    <dbReference type="NCBI Taxonomy" id="317549"/>
    <lineage>
        <taxon>Eukaryota</taxon>
        <taxon>Metazoa</taxon>
        <taxon>Cnidaria</taxon>
        <taxon>Anthozoa</taxon>
        <taxon>Octocorallia</taxon>
        <taxon>Malacalcyonacea</taxon>
        <taxon>Plexauridae</taxon>
        <taxon>Paramuricea</taxon>
    </lineage>
</organism>
<proteinExistence type="predicted"/>
<gene>
    <name evidence="2" type="ORF">PACLA_8A059224</name>
</gene>
<reference evidence="2" key="1">
    <citation type="submission" date="2020-04" db="EMBL/GenBank/DDBJ databases">
        <authorList>
            <person name="Alioto T."/>
            <person name="Alioto T."/>
            <person name="Gomez Garrido J."/>
        </authorList>
    </citation>
    <scope>NUCLEOTIDE SEQUENCE</scope>
    <source>
        <strain evidence="2">A484AB</strain>
    </source>
</reference>
<feature type="compositionally biased region" description="Basic and acidic residues" evidence="1">
    <location>
        <begin position="20"/>
        <end position="33"/>
    </location>
</feature>
<dbReference type="Gene3D" id="3.40.140.10">
    <property type="entry name" value="Cytidine Deaminase, domain 2"/>
    <property type="match status" value="1"/>
</dbReference>
<sequence length="262" mass="30340">MPRKNRNNKNQGQSPNKTHQRQESNRAELHSRPEFTVYIDEDERAQIEKWVELKDNIETGGDLFGLWVNSYTAVVQFVLGPGQNCNRTRVSFYQDIEYLREAGNYLTQQHGLCNIGQWHSHHRLSLTRPSGGDENTVWGNMPNLGLNRYIVFIATINGCGRNTKVRINPYLFEINQRGAQLPVASGTLKVLERQTSPFRCNKVIADFIKNGRENVNVETTKETPKRKKKDYISKREIFLKPKFQKIELIITPNDMANTFYKP</sequence>
<comment type="caution">
    <text evidence="2">The sequence shown here is derived from an EMBL/GenBank/DDBJ whole genome shotgun (WGS) entry which is preliminary data.</text>
</comment>
<name>A0A7D9E6T5_PARCT</name>
<feature type="compositionally biased region" description="Polar residues" evidence="1">
    <location>
        <begin position="8"/>
        <end position="17"/>
    </location>
</feature>
<evidence type="ECO:0000313" key="3">
    <source>
        <dbReference type="Proteomes" id="UP001152795"/>
    </source>
</evidence>
<feature type="region of interest" description="Disordered" evidence="1">
    <location>
        <begin position="1"/>
        <end position="33"/>
    </location>
</feature>
<dbReference type="Proteomes" id="UP001152795">
    <property type="component" value="Unassembled WGS sequence"/>
</dbReference>
<dbReference type="OrthoDB" id="5988733at2759"/>
<evidence type="ECO:0000256" key="1">
    <source>
        <dbReference type="SAM" id="MobiDB-lite"/>
    </source>
</evidence>
<accession>A0A7D9E6T5</accession>